<evidence type="ECO:0000256" key="1">
    <source>
        <dbReference type="SAM" id="Phobius"/>
    </source>
</evidence>
<evidence type="ECO:0000313" key="3">
    <source>
        <dbReference type="Proteomes" id="UP000828390"/>
    </source>
</evidence>
<sequence>MFSNGNEHNVCRNKMLTSNAIEAVKIITFDRLATMQISQFHLCNLQRPMWLLLRFLSWGKLILFTLMLLL</sequence>
<protein>
    <submittedName>
        <fullName evidence="2">Uncharacterized protein</fullName>
    </submittedName>
</protein>
<reference evidence="2" key="2">
    <citation type="submission" date="2020-11" db="EMBL/GenBank/DDBJ databases">
        <authorList>
            <person name="McCartney M.A."/>
            <person name="Auch B."/>
            <person name="Kono T."/>
            <person name="Mallez S."/>
            <person name="Becker A."/>
            <person name="Gohl D.M."/>
            <person name="Silverstein K.A.T."/>
            <person name="Koren S."/>
            <person name="Bechman K.B."/>
            <person name="Herman A."/>
            <person name="Abrahante J.E."/>
            <person name="Garbe J."/>
        </authorList>
    </citation>
    <scope>NUCLEOTIDE SEQUENCE</scope>
    <source>
        <strain evidence="2">Duluth1</strain>
        <tissue evidence="2">Whole animal</tissue>
    </source>
</reference>
<organism evidence="2 3">
    <name type="scientific">Dreissena polymorpha</name>
    <name type="common">Zebra mussel</name>
    <name type="synonym">Mytilus polymorpha</name>
    <dbReference type="NCBI Taxonomy" id="45954"/>
    <lineage>
        <taxon>Eukaryota</taxon>
        <taxon>Metazoa</taxon>
        <taxon>Spiralia</taxon>
        <taxon>Lophotrochozoa</taxon>
        <taxon>Mollusca</taxon>
        <taxon>Bivalvia</taxon>
        <taxon>Autobranchia</taxon>
        <taxon>Heteroconchia</taxon>
        <taxon>Euheterodonta</taxon>
        <taxon>Imparidentia</taxon>
        <taxon>Neoheterodontei</taxon>
        <taxon>Myida</taxon>
        <taxon>Dreissenoidea</taxon>
        <taxon>Dreissenidae</taxon>
        <taxon>Dreissena</taxon>
    </lineage>
</organism>
<keyword evidence="1" id="KW-1133">Transmembrane helix</keyword>
<keyword evidence="1" id="KW-0812">Transmembrane</keyword>
<name>A0A9D4HMN7_DREPO</name>
<keyword evidence="3" id="KW-1185">Reference proteome</keyword>
<proteinExistence type="predicted"/>
<comment type="caution">
    <text evidence="2">The sequence shown here is derived from an EMBL/GenBank/DDBJ whole genome shotgun (WGS) entry which is preliminary data.</text>
</comment>
<reference evidence="2" key="1">
    <citation type="journal article" date="2019" name="bioRxiv">
        <title>The Genome of the Zebra Mussel, Dreissena polymorpha: A Resource for Invasive Species Research.</title>
        <authorList>
            <person name="McCartney M.A."/>
            <person name="Auch B."/>
            <person name="Kono T."/>
            <person name="Mallez S."/>
            <person name="Zhang Y."/>
            <person name="Obille A."/>
            <person name="Becker A."/>
            <person name="Abrahante J.E."/>
            <person name="Garbe J."/>
            <person name="Badalamenti J.P."/>
            <person name="Herman A."/>
            <person name="Mangelson H."/>
            <person name="Liachko I."/>
            <person name="Sullivan S."/>
            <person name="Sone E.D."/>
            <person name="Koren S."/>
            <person name="Silverstein K.A.T."/>
            <person name="Beckman K.B."/>
            <person name="Gohl D.M."/>
        </authorList>
    </citation>
    <scope>NUCLEOTIDE SEQUENCE</scope>
    <source>
        <strain evidence="2">Duluth1</strain>
        <tissue evidence="2">Whole animal</tissue>
    </source>
</reference>
<evidence type="ECO:0000313" key="2">
    <source>
        <dbReference type="EMBL" id="KAH3724195.1"/>
    </source>
</evidence>
<dbReference type="Proteomes" id="UP000828390">
    <property type="component" value="Unassembled WGS sequence"/>
</dbReference>
<dbReference type="EMBL" id="JAIWYP010000012">
    <property type="protein sequence ID" value="KAH3724195.1"/>
    <property type="molecule type" value="Genomic_DNA"/>
</dbReference>
<keyword evidence="1" id="KW-0472">Membrane</keyword>
<gene>
    <name evidence="2" type="ORF">DPMN_050008</name>
</gene>
<feature type="transmembrane region" description="Helical" evidence="1">
    <location>
        <begin position="49"/>
        <end position="69"/>
    </location>
</feature>
<accession>A0A9D4HMN7</accession>
<dbReference type="AlphaFoldDB" id="A0A9D4HMN7"/>